<evidence type="ECO:0000313" key="1">
    <source>
        <dbReference type="EMBL" id="QDH83580.1"/>
    </source>
</evidence>
<dbReference type="Proteomes" id="UP000320799">
    <property type="component" value="Segment"/>
</dbReference>
<evidence type="ECO:0000313" key="2">
    <source>
        <dbReference type="Proteomes" id="UP000320799"/>
    </source>
</evidence>
<dbReference type="GeneID" id="56136055"/>
<proteinExistence type="predicted"/>
<keyword evidence="2" id="KW-1185">Reference proteome</keyword>
<dbReference type="KEGG" id="vg:56136055"/>
<dbReference type="EMBL" id="MN094788">
    <property type="protein sequence ID" value="QDH83580.1"/>
    <property type="molecule type" value="Genomic_DNA"/>
</dbReference>
<reference evidence="1 2" key="1">
    <citation type="submission" date="2019-06" db="EMBL/GenBank/DDBJ databases">
        <authorList>
            <person name="Kincaid V.D."/>
            <person name="Fuller A."/>
            <person name="Hodges K."/>
            <person name="Bansal M."/>
            <person name="Essig J."/>
            <person name="Johnson A."/>
        </authorList>
    </citation>
    <scope>NUCLEOTIDE SEQUENCE [LARGE SCALE GENOMIC DNA]</scope>
</reference>
<sequence length="71" mass="7969">MTKSKDATKTPSKPSFRFSDQKFSLKELEDMVEQSRDCGDGLDAMMGDEGFGCEIVAQLIAHIKKLNKEKK</sequence>
<name>A0A514CSZ3_9CAUD</name>
<protein>
    <submittedName>
        <fullName evidence="1">Uncharacterized protein</fullName>
    </submittedName>
</protein>
<organism evidence="1 2">
    <name type="scientific">Achromobacter phage Motura</name>
    <dbReference type="NCBI Taxonomy" id="2591403"/>
    <lineage>
        <taxon>Viruses</taxon>
        <taxon>Duplodnaviria</taxon>
        <taxon>Heunggongvirae</taxon>
        <taxon>Uroviricota</taxon>
        <taxon>Caudoviricetes</taxon>
        <taxon>Moturavirus</taxon>
        <taxon>Moturavirus motura</taxon>
    </lineage>
</organism>
<dbReference type="RefSeq" id="YP_009903779.1">
    <property type="nucleotide sequence ID" value="NC_049849.1"/>
</dbReference>
<accession>A0A514CSZ3</accession>